<evidence type="ECO:0000313" key="3">
    <source>
        <dbReference type="EMBL" id="QHT59139.1"/>
    </source>
</evidence>
<dbReference type="InterPro" id="IPR036514">
    <property type="entry name" value="SGNH_hydro_sf"/>
</dbReference>
<dbReference type="InterPro" id="IPR052940">
    <property type="entry name" value="Carb_Esterase_6"/>
</dbReference>
<dbReference type="Gene3D" id="3.40.50.1110">
    <property type="entry name" value="SGNH hydrolase"/>
    <property type="match status" value="1"/>
</dbReference>
<gene>
    <name evidence="3" type="ORF">GXP70_03620</name>
</gene>
<dbReference type="GO" id="GO:0016787">
    <property type="term" value="F:hydrolase activity"/>
    <property type="evidence" value="ECO:0007669"/>
    <property type="project" value="UniProtKB-KW"/>
</dbReference>
<dbReference type="AlphaFoldDB" id="A0A6C0FVZ6"/>
<accession>A0A6C0FVZ6</accession>
<dbReference type="Proteomes" id="UP000476064">
    <property type="component" value="Chromosome"/>
</dbReference>
<dbReference type="SUPFAM" id="SSF52266">
    <property type="entry name" value="SGNH hydrolase"/>
    <property type="match status" value="1"/>
</dbReference>
<protein>
    <submittedName>
        <fullName evidence="3">Sialate O-acetylesterase</fullName>
    </submittedName>
</protein>
<evidence type="ECO:0000256" key="1">
    <source>
        <dbReference type="ARBA" id="ARBA00022801"/>
    </source>
</evidence>
<dbReference type="PANTHER" id="PTHR31988">
    <property type="entry name" value="ESTERASE, PUTATIVE (DUF303)-RELATED"/>
    <property type="match status" value="1"/>
</dbReference>
<keyword evidence="4" id="KW-1185">Reference proteome</keyword>
<dbReference type="EMBL" id="CP048209">
    <property type="protein sequence ID" value="QHT59139.1"/>
    <property type="molecule type" value="Genomic_DNA"/>
</dbReference>
<reference evidence="3 4" key="1">
    <citation type="submission" date="2020-01" db="EMBL/GenBank/DDBJ databases">
        <title>Paenibacillus sp. nov., isolated from tomato rhizosphere.</title>
        <authorList>
            <person name="Weon H.-Y."/>
            <person name="Lee S.A."/>
        </authorList>
    </citation>
    <scope>NUCLEOTIDE SEQUENCE [LARGE SCALE GENOMIC DNA]</scope>
    <source>
        <strain evidence="3 4">12200R-189</strain>
    </source>
</reference>
<dbReference type="InterPro" id="IPR005181">
    <property type="entry name" value="SASA"/>
</dbReference>
<evidence type="ECO:0000313" key="4">
    <source>
        <dbReference type="Proteomes" id="UP000476064"/>
    </source>
</evidence>
<organism evidence="3 4">
    <name type="scientific">Paenibacillus lycopersici</name>
    <dbReference type="NCBI Taxonomy" id="2704462"/>
    <lineage>
        <taxon>Bacteria</taxon>
        <taxon>Bacillati</taxon>
        <taxon>Bacillota</taxon>
        <taxon>Bacilli</taxon>
        <taxon>Bacillales</taxon>
        <taxon>Paenibacillaceae</taxon>
        <taxon>Paenibacillus</taxon>
    </lineage>
</organism>
<dbReference type="RefSeq" id="WP_162355207.1">
    <property type="nucleotide sequence ID" value="NZ_CP048209.1"/>
</dbReference>
<name>A0A6C0FVZ6_9BACL</name>
<dbReference type="KEGG" id="plyc:GXP70_03620"/>
<dbReference type="Pfam" id="PF03629">
    <property type="entry name" value="SASA"/>
    <property type="match status" value="1"/>
</dbReference>
<keyword evidence="1" id="KW-0378">Hydrolase</keyword>
<sequence length="467" mass="51056">MTTPIGVMIEEGPQAWEIVQQRGGSAAIALVGSWKLPDGGGAKGQVYARVVREDSGEEVVTWTPAETDPSAGTWRLRLERVPAGGLYRLETSLQADGNTAMEWNVRGDMIHHWGVGDLWVIAGQSNAAGYGKGPVVDPPEFGVHLLRNSGRWDLATHPFNESTRTIHTENRETANPGHSPFLAFARLVKRETGWPIGLVQTALGGSPLSKWNPAEDGELYRMMRGVVESVGGSVRGVLWYQGCSDCSPELSATYLDRFRHMVDSWRADFGDEALPVLTVQLNRFTGADTTPEDDASWGTVREQQRRAAREIPHVTVIPAIDCPLSDEIHNSPAGNLLIGERMARAALAAVYGQDVHFRAPEIREARYIPADDAGTPSIELQFEHVKGYLLPTGQLNRLFTVQDAEGTADIAACTISGPASVTLKLARRLHGQAYVHGAFERNPIVYLPLDSATYMPLLAFYKFPVAE</sequence>
<evidence type="ECO:0000259" key="2">
    <source>
        <dbReference type="Pfam" id="PF03629"/>
    </source>
</evidence>
<proteinExistence type="predicted"/>
<dbReference type="PANTHER" id="PTHR31988:SF19">
    <property type="entry name" value="9-O-ACETYL-N-ACETYLNEURAMINIC ACID DEACETYLASE-RELATED"/>
    <property type="match status" value="1"/>
</dbReference>
<feature type="domain" description="Sialate O-acetylesterase" evidence="2">
    <location>
        <begin position="116"/>
        <end position="347"/>
    </location>
</feature>